<dbReference type="AlphaFoldDB" id="A0A516V3U0"/>
<evidence type="ECO:0000256" key="1">
    <source>
        <dbReference type="SAM" id="Phobius"/>
    </source>
</evidence>
<organism evidence="2 3">
    <name type="scientific">Pseudoluteimonas lycopersici</name>
    <dbReference type="NCBI Taxonomy" id="1324796"/>
    <lineage>
        <taxon>Bacteria</taxon>
        <taxon>Pseudomonadati</taxon>
        <taxon>Pseudomonadota</taxon>
        <taxon>Gammaproteobacteria</taxon>
        <taxon>Lysobacterales</taxon>
        <taxon>Lysobacteraceae</taxon>
        <taxon>Pseudoluteimonas</taxon>
    </lineage>
</organism>
<keyword evidence="3" id="KW-1185">Reference proteome</keyword>
<evidence type="ECO:0000313" key="2">
    <source>
        <dbReference type="EMBL" id="QDQ73196.1"/>
    </source>
</evidence>
<keyword evidence="1" id="KW-0472">Membrane</keyword>
<accession>A0A516V3U0</accession>
<reference evidence="2 3" key="1">
    <citation type="submission" date="2019-07" db="EMBL/GenBank/DDBJ databases">
        <title>Lysobacter weifangensis sp. nov., isolated from bensulfuron-methyl contaminated farmland soil.</title>
        <authorList>
            <person name="Zhao H."/>
        </authorList>
    </citation>
    <scope>NUCLEOTIDE SEQUENCE [LARGE SCALE GENOMIC DNA]</scope>
    <source>
        <strain evidence="2 3">CC-Bw-6</strain>
    </source>
</reference>
<sequence>MDEKAAEALNTSLTASRILSLGASRISASLDVFSGWLLAGFGATYGLLLANLGSLAPYIDTSNVKFGAMYFVVSASLAAAQKLIASYVAAGTAAGEEGRATGKELANSRVPIDVESMYQQVNQGLLWPWSTFNARMTDKARKGDYAVIGRFHAKASQIQTYLVVFQVITSLISAVFLINGILV</sequence>
<keyword evidence="1" id="KW-0812">Transmembrane</keyword>
<feature type="transmembrane region" description="Helical" evidence="1">
    <location>
        <begin position="160"/>
        <end position="182"/>
    </location>
</feature>
<dbReference type="EMBL" id="CP041742">
    <property type="protein sequence ID" value="QDQ73196.1"/>
    <property type="molecule type" value="Genomic_DNA"/>
</dbReference>
<dbReference type="RefSeq" id="WP_143878709.1">
    <property type="nucleotide sequence ID" value="NZ_BAABLZ010000001.1"/>
</dbReference>
<keyword evidence="1" id="KW-1133">Transmembrane helix</keyword>
<name>A0A516V3U0_9GAMM</name>
<dbReference type="Proteomes" id="UP000315891">
    <property type="component" value="Chromosome"/>
</dbReference>
<proteinExistence type="predicted"/>
<protein>
    <submittedName>
        <fullName evidence="2">Uncharacterized protein</fullName>
    </submittedName>
</protein>
<dbReference type="OrthoDB" id="9845402at2"/>
<gene>
    <name evidence="2" type="ORF">FNZ56_04585</name>
</gene>
<evidence type="ECO:0000313" key="3">
    <source>
        <dbReference type="Proteomes" id="UP000315891"/>
    </source>
</evidence>
<feature type="transmembrane region" description="Helical" evidence="1">
    <location>
        <begin position="68"/>
        <end position="90"/>
    </location>
</feature>
<feature type="transmembrane region" description="Helical" evidence="1">
    <location>
        <begin position="26"/>
        <end position="48"/>
    </location>
</feature>